<reference evidence="1" key="1">
    <citation type="submission" date="2018-06" db="EMBL/GenBank/DDBJ databases">
        <authorList>
            <person name="Zhirakovskaya E."/>
        </authorList>
    </citation>
    <scope>NUCLEOTIDE SEQUENCE</scope>
</reference>
<accession>A0A3B0ZT93</accession>
<sequence>MSKKYEGKGILHKGDARTSPYPVSRLGAAVDLVDIAREISTADSHINTRVSSKLGLIADQIRHLQSEARSVLESAQRDQELHRAQCNFKRIPGKLYHLYQRGDDSTYFSMLGPDEWGGKPPHPFSGSYRLENDMSWTPEAELNRPDDSRELVQRLLDGAD</sequence>
<dbReference type="AlphaFoldDB" id="A0A3B0ZT93"/>
<dbReference type="PANTHER" id="PTHR14553">
    <property type="entry name" value="UNCHARACTERIZED PROTEIN C1ORF50"/>
    <property type="match status" value="1"/>
</dbReference>
<evidence type="ECO:0008006" key="2">
    <source>
        <dbReference type="Google" id="ProtNLM"/>
    </source>
</evidence>
<dbReference type="InterPro" id="IPR019534">
    <property type="entry name" value="DUF2452"/>
</dbReference>
<dbReference type="PANTHER" id="PTHR14553:SF1">
    <property type="entry name" value="SIMILAR TO CHROMOSOME 1 OPEN READING FRAME 50"/>
    <property type="match status" value="1"/>
</dbReference>
<gene>
    <name evidence="1" type="ORF">MNBD_GAMMA17-1263</name>
</gene>
<dbReference type="Pfam" id="PF10504">
    <property type="entry name" value="DUF2452"/>
    <property type="match status" value="1"/>
</dbReference>
<evidence type="ECO:0000313" key="1">
    <source>
        <dbReference type="EMBL" id="VAW89259.1"/>
    </source>
</evidence>
<protein>
    <recommendedName>
        <fullName evidence="2">DUF2452 domain-containing protein</fullName>
    </recommendedName>
</protein>
<organism evidence="1">
    <name type="scientific">hydrothermal vent metagenome</name>
    <dbReference type="NCBI Taxonomy" id="652676"/>
    <lineage>
        <taxon>unclassified sequences</taxon>
        <taxon>metagenomes</taxon>
        <taxon>ecological metagenomes</taxon>
    </lineage>
</organism>
<dbReference type="EMBL" id="UOFQ01000128">
    <property type="protein sequence ID" value="VAW89259.1"/>
    <property type="molecule type" value="Genomic_DNA"/>
</dbReference>
<proteinExistence type="predicted"/>
<name>A0A3B0ZT93_9ZZZZ</name>